<dbReference type="EMBL" id="SOIZ01000139">
    <property type="protein sequence ID" value="TET62986.1"/>
    <property type="molecule type" value="Genomic_DNA"/>
</dbReference>
<evidence type="ECO:0000313" key="2">
    <source>
        <dbReference type="EMBL" id="TET62986.1"/>
    </source>
</evidence>
<comment type="caution">
    <text evidence="2">The sequence shown here is derived from an EMBL/GenBank/DDBJ whole genome shotgun (WGS) entry which is preliminary data.</text>
</comment>
<evidence type="ECO:0008006" key="4">
    <source>
        <dbReference type="Google" id="ProtNLM"/>
    </source>
</evidence>
<dbReference type="Proteomes" id="UP000319130">
    <property type="component" value="Unassembled WGS sequence"/>
</dbReference>
<protein>
    <recommendedName>
        <fullName evidence="4">CBM-cenC domain-containing protein</fullName>
    </recommendedName>
</protein>
<reference evidence="2 3" key="1">
    <citation type="submission" date="2019-03" db="EMBL/GenBank/DDBJ databases">
        <title>Metabolic potential of uncultured bacteria and archaea associated with petroleum seepage in deep-sea sediments.</title>
        <authorList>
            <person name="Dong X."/>
            <person name="Hubert C."/>
        </authorList>
    </citation>
    <scope>NUCLEOTIDE SEQUENCE [LARGE SCALE GENOMIC DNA]</scope>
    <source>
        <strain evidence="2">E29_bin52</strain>
    </source>
</reference>
<feature type="transmembrane region" description="Helical" evidence="1">
    <location>
        <begin position="347"/>
        <end position="368"/>
    </location>
</feature>
<proteinExistence type="predicted"/>
<evidence type="ECO:0000313" key="3">
    <source>
        <dbReference type="Proteomes" id="UP000319130"/>
    </source>
</evidence>
<sequence length="372" mass="42703">MKNRTIVLLGIGLVLMAGLTYNSWAKTVEAEKINSDNLVLNSGFEILEQNKLASWKEDKKGGWKVSEEEPYEGERSMQATIPWSWLSQEVKVECEQSYLFRAFVRSDIVLSQEADFYNTFLALQHLDGENKLIKEDYGVVNATASWQRKMRQIYTPRDTRSIRIKLAKRQGEGSVWFDKIEIVEISPGSVLNPGFEIVSGRIPDSWREDSQGGWKVDPEDPHAGNNCTKATVAWSWLSQDIPIKPRTYYVLRAYVKSNVIIFDQEDVDNGFFVVQCLNGKDEVIREEYGTFNAGLSWEQKEVSIFTAEATEKLRIRLAKRQGEGSVWFDDVEITKNPFLANIAKDKLFLIFYIFLYLTLLVLLLRAVLKRAN</sequence>
<evidence type="ECO:0000256" key="1">
    <source>
        <dbReference type="SAM" id="Phobius"/>
    </source>
</evidence>
<gene>
    <name evidence="2" type="ORF">E3J48_03300</name>
</gene>
<keyword evidence="1" id="KW-0812">Transmembrane</keyword>
<name>A0A523W7I8_UNCAE</name>
<organism evidence="2 3">
    <name type="scientific">Aerophobetes bacterium</name>
    <dbReference type="NCBI Taxonomy" id="2030807"/>
    <lineage>
        <taxon>Bacteria</taxon>
        <taxon>Candidatus Aerophobota</taxon>
    </lineage>
</organism>
<accession>A0A523W7I8</accession>
<keyword evidence="1" id="KW-1133">Transmembrane helix</keyword>
<dbReference type="Gene3D" id="2.60.120.260">
    <property type="entry name" value="Galactose-binding domain-like"/>
    <property type="match status" value="2"/>
</dbReference>
<dbReference type="AlphaFoldDB" id="A0A523W7I8"/>
<keyword evidence="1" id="KW-0472">Membrane</keyword>